<organism evidence="4 5">
    <name type="scientific">Absidia repens</name>
    <dbReference type="NCBI Taxonomy" id="90262"/>
    <lineage>
        <taxon>Eukaryota</taxon>
        <taxon>Fungi</taxon>
        <taxon>Fungi incertae sedis</taxon>
        <taxon>Mucoromycota</taxon>
        <taxon>Mucoromycotina</taxon>
        <taxon>Mucoromycetes</taxon>
        <taxon>Mucorales</taxon>
        <taxon>Cunninghamellaceae</taxon>
        <taxon>Absidia</taxon>
    </lineage>
</organism>
<protein>
    <recommendedName>
        <fullName evidence="3">Enkurin domain-containing protein</fullName>
    </recommendedName>
</protein>
<accession>A0A1X2J2U3</accession>
<proteinExistence type="predicted"/>
<dbReference type="EMBL" id="MCGE01000001">
    <property type="protein sequence ID" value="ORZ26130.1"/>
    <property type="molecule type" value="Genomic_DNA"/>
</dbReference>
<evidence type="ECO:0000313" key="5">
    <source>
        <dbReference type="Proteomes" id="UP000193560"/>
    </source>
</evidence>
<feature type="region of interest" description="Disordered" evidence="2">
    <location>
        <begin position="23"/>
        <end position="56"/>
    </location>
</feature>
<evidence type="ECO:0000256" key="1">
    <source>
        <dbReference type="SAM" id="Coils"/>
    </source>
</evidence>
<feature type="domain" description="Enkurin" evidence="3">
    <location>
        <begin position="45"/>
        <end position="113"/>
    </location>
</feature>
<dbReference type="Pfam" id="PF13864">
    <property type="entry name" value="Enkurin"/>
    <property type="match status" value="1"/>
</dbReference>
<dbReference type="Proteomes" id="UP000193560">
    <property type="component" value="Unassembled WGS sequence"/>
</dbReference>
<keyword evidence="5" id="KW-1185">Reference proteome</keyword>
<evidence type="ECO:0000313" key="4">
    <source>
        <dbReference type="EMBL" id="ORZ26130.1"/>
    </source>
</evidence>
<gene>
    <name evidence="4" type="ORF">BCR42DRAFT_20302</name>
</gene>
<comment type="caution">
    <text evidence="4">The sequence shown here is derived from an EMBL/GenBank/DDBJ whole genome shotgun (WGS) entry which is preliminary data.</text>
</comment>
<feature type="compositionally biased region" description="Low complexity" evidence="2">
    <location>
        <begin position="26"/>
        <end position="42"/>
    </location>
</feature>
<sequence length="126" mass="14209">MEKLLRLDIFRCTSLESVKKRHHHTAAAAAAATTTTATAATTEKSDPSRFLDTDPATSVTDLDDQLQCLLQEKELLQAEYSKIPVSGSNAICRRRREDLEARLDEVDSKMRKIRLKIRRRQNKGGV</sequence>
<dbReference type="InterPro" id="IPR027012">
    <property type="entry name" value="Enkurin_dom"/>
</dbReference>
<keyword evidence="1" id="KW-0175">Coiled coil</keyword>
<dbReference type="AlphaFoldDB" id="A0A1X2J2U3"/>
<evidence type="ECO:0000256" key="2">
    <source>
        <dbReference type="SAM" id="MobiDB-lite"/>
    </source>
</evidence>
<feature type="coiled-coil region" evidence="1">
    <location>
        <begin position="59"/>
        <end position="116"/>
    </location>
</feature>
<evidence type="ECO:0000259" key="3">
    <source>
        <dbReference type="Pfam" id="PF13864"/>
    </source>
</evidence>
<feature type="compositionally biased region" description="Basic and acidic residues" evidence="2">
    <location>
        <begin position="43"/>
        <end position="52"/>
    </location>
</feature>
<name>A0A1X2J2U3_9FUNG</name>
<reference evidence="4 5" key="1">
    <citation type="submission" date="2016-07" db="EMBL/GenBank/DDBJ databases">
        <title>Pervasive Adenine N6-methylation of Active Genes in Fungi.</title>
        <authorList>
            <consortium name="DOE Joint Genome Institute"/>
            <person name="Mondo S.J."/>
            <person name="Dannebaum R.O."/>
            <person name="Kuo R.C."/>
            <person name="Labutti K."/>
            <person name="Haridas S."/>
            <person name="Kuo A."/>
            <person name="Salamov A."/>
            <person name="Ahrendt S.R."/>
            <person name="Lipzen A."/>
            <person name="Sullivan W."/>
            <person name="Andreopoulos W.B."/>
            <person name="Clum A."/>
            <person name="Lindquist E."/>
            <person name="Daum C."/>
            <person name="Ramamoorthy G.K."/>
            <person name="Gryganskyi A."/>
            <person name="Culley D."/>
            <person name="Magnuson J.K."/>
            <person name="James T.Y."/>
            <person name="O'Malley M.A."/>
            <person name="Stajich J.E."/>
            <person name="Spatafora J.W."/>
            <person name="Visel A."/>
            <person name="Grigoriev I.V."/>
        </authorList>
    </citation>
    <scope>NUCLEOTIDE SEQUENCE [LARGE SCALE GENOMIC DNA]</scope>
    <source>
        <strain evidence="4 5">NRRL 1336</strain>
    </source>
</reference>